<feature type="signal peptide" evidence="1">
    <location>
        <begin position="1"/>
        <end position="16"/>
    </location>
</feature>
<accession>A0A6H0Y1X4</accession>
<proteinExistence type="predicted"/>
<dbReference type="EMBL" id="CP051142">
    <property type="protein sequence ID" value="QIX00915.1"/>
    <property type="molecule type" value="Genomic_DNA"/>
</dbReference>
<keyword evidence="3" id="KW-1185">Reference proteome</keyword>
<protein>
    <submittedName>
        <fullName evidence="2">Uncharacterized protein</fullName>
    </submittedName>
</protein>
<name>A0A6H0Y1X4_9PEZI</name>
<keyword evidence="1" id="KW-0732">Signal</keyword>
<dbReference type="AlphaFoldDB" id="A0A6H0Y1X4"/>
<organism evidence="2 3">
    <name type="scientific">Peltaster fructicola</name>
    <dbReference type="NCBI Taxonomy" id="286661"/>
    <lineage>
        <taxon>Eukaryota</taxon>
        <taxon>Fungi</taxon>
        <taxon>Dikarya</taxon>
        <taxon>Ascomycota</taxon>
        <taxon>Pezizomycotina</taxon>
        <taxon>Dothideomycetes</taxon>
        <taxon>Dothideomycetes incertae sedis</taxon>
        <taxon>Peltaster</taxon>
    </lineage>
</organism>
<gene>
    <name evidence="2" type="ORF">AMS68_006432</name>
</gene>
<reference evidence="2 3" key="1">
    <citation type="journal article" date="2016" name="Sci. Rep.">
        <title>Peltaster fructicola genome reveals evolution from an invasive phytopathogen to an ectophytic parasite.</title>
        <authorList>
            <person name="Xu C."/>
            <person name="Chen H."/>
            <person name="Gleason M.L."/>
            <person name="Xu J.R."/>
            <person name="Liu H."/>
            <person name="Zhang R."/>
            <person name="Sun G."/>
        </authorList>
    </citation>
    <scope>NUCLEOTIDE SEQUENCE [LARGE SCALE GENOMIC DNA]</scope>
    <source>
        <strain evidence="2 3">LNHT1506</strain>
    </source>
</reference>
<feature type="chain" id="PRO_5026047368" evidence="1">
    <location>
        <begin position="17"/>
        <end position="216"/>
    </location>
</feature>
<dbReference type="OrthoDB" id="3642362at2759"/>
<evidence type="ECO:0000313" key="2">
    <source>
        <dbReference type="EMBL" id="QIX00915.1"/>
    </source>
</evidence>
<evidence type="ECO:0000256" key="1">
    <source>
        <dbReference type="SAM" id="SignalP"/>
    </source>
</evidence>
<dbReference type="Proteomes" id="UP000503462">
    <property type="component" value="Chromosome 4"/>
</dbReference>
<sequence length="216" mass="23448">MLAFKYLALFIAGVTAQAAFGAPENSAAVLDALKAVDDSTIASARAATAFRPNNAELEKELKYQNYVLRSNWQYVQYLAQSSQGFYSDAGAQAIIDYINVKLFPDTRDADKIYTDKRAVFLQSSFINFINPGLVQLRLAVAEAAGALIAKTRASRLTAITIALLSIELNYSETQEYQQFGLFPTDTCTIPAGLCGVQGSGYGDVLDGSKIGKRFQV</sequence>
<evidence type="ECO:0000313" key="3">
    <source>
        <dbReference type="Proteomes" id="UP000503462"/>
    </source>
</evidence>